<sequence length="56" mass="6510">MTKQTKKAKCPFCGSDKLTKKKRGWTLTTGIYGMNNMRYKCHDCGKKFMEHKADFS</sequence>
<proteinExistence type="predicted"/>
<reference evidence="1 2" key="1">
    <citation type="submission" date="2023-01" db="EMBL/GenBank/DDBJ databases">
        <title>Bacillus changyiensis sp. nov., isolated from a coastal deposit.</title>
        <authorList>
            <person name="Xiao G."/>
            <person name="Lai Q."/>
            <person name="Hu Z."/>
            <person name="Shao Z."/>
        </authorList>
    </citation>
    <scope>NUCLEOTIDE SEQUENCE [LARGE SCALE GENOMIC DNA]</scope>
    <source>
        <strain evidence="1 2">CLL-7-23</strain>
    </source>
</reference>
<name>A0ABT4X782_9BACI</name>
<keyword evidence="2" id="KW-1185">Reference proteome</keyword>
<organism evidence="1 2">
    <name type="scientific">Bacillus changyiensis</name>
    <dbReference type="NCBI Taxonomy" id="3004103"/>
    <lineage>
        <taxon>Bacteria</taxon>
        <taxon>Bacillati</taxon>
        <taxon>Bacillota</taxon>
        <taxon>Bacilli</taxon>
        <taxon>Bacillales</taxon>
        <taxon>Bacillaceae</taxon>
        <taxon>Bacillus</taxon>
    </lineage>
</organism>
<protein>
    <recommendedName>
        <fullName evidence="3">IS1 family transposase</fullName>
    </recommendedName>
</protein>
<accession>A0ABT4X782</accession>
<evidence type="ECO:0008006" key="3">
    <source>
        <dbReference type="Google" id="ProtNLM"/>
    </source>
</evidence>
<evidence type="ECO:0000313" key="2">
    <source>
        <dbReference type="Proteomes" id="UP001211894"/>
    </source>
</evidence>
<evidence type="ECO:0000313" key="1">
    <source>
        <dbReference type="EMBL" id="MDA7028126.1"/>
    </source>
</evidence>
<comment type="caution">
    <text evidence="1">The sequence shown here is derived from an EMBL/GenBank/DDBJ whole genome shotgun (WGS) entry which is preliminary data.</text>
</comment>
<dbReference type="RefSeq" id="WP_271341937.1">
    <property type="nucleotide sequence ID" value="NZ_JAQKAB010000012.1"/>
</dbReference>
<dbReference type="EMBL" id="JAQKAB010000012">
    <property type="protein sequence ID" value="MDA7028126.1"/>
    <property type="molecule type" value="Genomic_DNA"/>
</dbReference>
<dbReference type="Proteomes" id="UP001211894">
    <property type="component" value="Unassembled WGS sequence"/>
</dbReference>
<gene>
    <name evidence="1" type="ORF">PJ311_16250</name>
</gene>